<dbReference type="RefSeq" id="WP_273601717.1">
    <property type="nucleotide sequence ID" value="NZ_JAQQXT010000012.1"/>
</dbReference>
<organism evidence="1 2">
    <name type="scientific">Roseateles albus</name>
    <dbReference type="NCBI Taxonomy" id="2987525"/>
    <lineage>
        <taxon>Bacteria</taxon>
        <taxon>Pseudomonadati</taxon>
        <taxon>Pseudomonadota</taxon>
        <taxon>Betaproteobacteria</taxon>
        <taxon>Burkholderiales</taxon>
        <taxon>Sphaerotilaceae</taxon>
        <taxon>Roseateles</taxon>
    </lineage>
</organism>
<evidence type="ECO:0000313" key="2">
    <source>
        <dbReference type="Proteomes" id="UP001221189"/>
    </source>
</evidence>
<gene>
    <name evidence="1" type="ORF">PRZ03_18365</name>
</gene>
<protein>
    <submittedName>
        <fullName evidence="1">Uncharacterized protein</fullName>
    </submittedName>
</protein>
<keyword evidence="2" id="KW-1185">Reference proteome</keyword>
<accession>A0ABT5KI55</accession>
<dbReference type="EMBL" id="JAQQXT010000012">
    <property type="protein sequence ID" value="MDC8773545.1"/>
    <property type="molecule type" value="Genomic_DNA"/>
</dbReference>
<proteinExistence type="predicted"/>
<reference evidence="1 2" key="1">
    <citation type="submission" date="2022-10" db="EMBL/GenBank/DDBJ databases">
        <title>Paucibacter sp. hw1 Genome sequencing.</title>
        <authorList>
            <person name="Park S."/>
        </authorList>
    </citation>
    <scope>NUCLEOTIDE SEQUENCE [LARGE SCALE GENOMIC DNA]</scope>
    <source>
        <strain evidence="2">hw1</strain>
    </source>
</reference>
<name>A0ABT5KI55_9BURK</name>
<dbReference type="Proteomes" id="UP001221189">
    <property type="component" value="Unassembled WGS sequence"/>
</dbReference>
<evidence type="ECO:0000313" key="1">
    <source>
        <dbReference type="EMBL" id="MDC8773545.1"/>
    </source>
</evidence>
<sequence length="96" mass="10546">MTIGQIWSDSFRLFFAPLVGAIKGAGSECRRVNSEIEMRRQAEQSTDMKTGHVTAACGNVFADLGFEPKEALSLQAESRRIIAGRRNARDSDQVEG</sequence>
<comment type="caution">
    <text evidence="1">The sequence shown here is derived from an EMBL/GenBank/DDBJ whole genome shotgun (WGS) entry which is preliminary data.</text>
</comment>